<dbReference type="Proteomes" id="UP000183442">
    <property type="component" value="Unassembled WGS sequence"/>
</dbReference>
<dbReference type="EMBL" id="CP014265">
    <property type="protein sequence ID" value="AMK15893.1"/>
    <property type="molecule type" value="Genomic_DNA"/>
</dbReference>
<keyword evidence="15" id="KW-1185">Reference proteome</keyword>
<keyword evidence="7 12" id="KW-1133">Transmembrane helix</keyword>
<dbReference type="GeneID" id="28489646"/>
<dbReference type="GO" id="GO:0047295">
    <property type="term" value="F:geranylgeranylglycerol-phosphate geranylgeranyltransferase activity"/>
    <property type="evidence" value="ECO:0007669"/>
    <property type="project" value="UniProtKB-UniRule"/>
</dbReference>
<evidence type="ECO:0000256" key="12">
    <source>
        <dbReference type="HAMAP-Rule" id="MF_01286"/>
    </source>
</evidence>
<comment type="cofactor">
    <cofactor evidence="12">
        <name>Mg(2+)</name>
        <dbReference type="ChEBI" id="CHEBI:18420"/>
    </cofactor>
</comment>
<dbReference type="CDD" id="cd13961">
    <property type="entry name" value="PT_UbiA_DGGGPS"/>
    <property type="match status" value="1"/>
</dbReference>
<dbReference type="PANTHER" id="PTHR42723">
    <property type="entry name" value="CHLOROPHYLL SYNTHASE"/>
    <property type="match status" value="1"/>
</dbReference>
<dbReference type="GO" id="GO:0046474">
    <property type="term" value="P:glycerophospholipid biosynthetic process"/>
    <property type="evidence" value="ECO:0007669"/>
    <property type="project" value="UniProtKB-UniRule"/>
</dbReference>
<feature type="transmembrane region" description="Helical" evidence="12">
    <location>
        <begin position="205"/>
        <end position="226"/>
    </location>
</feature>
<dbReference type="GO" id="GO:0005886">
    <property type="term" value="C:plasma membrane"/>
    <property type="evidence" value="ECO:0007669"/>
    <property type="project" value="UniProtKB-SubCell"/>
</dbReference>
<evidence type="ECO:0000256" key="5">
    <source>
        <dbReference type="ARBA" id="ARBA00022692"/>
    </source>
</evidence>
<dbReference type="UniPathway" id="UPA00940"/>
<comment type="pathway">
    <text evidence="12">Membrane lipid metabolism; glycerophospholipid metabolism.</text>
</comment>
<dbReference type="EC" id="2.5.1.42" evidence="12"/>
<protein>
    <recommendedName>
        <fullName evidence="12">Digeranylgeranylglyceryl phosphate synthase</fullName>
        <shortName evidence="12">DGGGP synthase</shortName>
        <shortName evidence="12">DGGGPS</shortName>
        <ecNumber evidence="12">2.5.1.42</ecNumber>
    </recommendedName>
    <alternativeName>
        <fullName evidence="12">(S)-2,3-di-O-geranylgeranylglyceryl phosphate synthase</fullName>
    </alternativeName>
    <alternativeName>
        <fullName evidence="12">Geranylgeranylglycerol-phosphate geranylgeranyltransferase</fullName>
    </alternativeName>
</protein>
<proteinExistence type="inferred from homology"/>
<feature type="transmembrane region" description="Helical" evidence="12">
    <location>
        <begin position="32"/>
        <end position="51"/>
    </location>
</feature>
<evidence type="ECO:0000313" key="15">
    <source>
        <dbReference type="Proteomes" id="UP000066376"/>
    </source>
</evidence>
<feature type="transmembrane region" description="Helical" evidence="12">
    <location>
        <begin position="81"/>
        <end position="98"/>
    </location>
</feature>
<keyword evidence="10 12" id="KW-0594">Phospholipid biosynthesis</keyword>
<reference evidence="16" key="3">
    <citation type="submission" date="2016-10" db="EMBL/GenBank/DDBJ databases">
        <authorList>
            <person name="Varghese N."/>
        </authorList>
    </citation>
    <scope>NUCLEOTIDE SEQUENCE [LARGE SCALE GENOMIC DNA]</scope>
    <source>
        <strain evidence="16">DSM 16632</strain>
    </source>
</reference>
<comment type="function">
    <text evidence="12">Prenyltransferase that catalyzes the transfer of the geranylgeranyl moiety of geranylgeranyl diphosphate (GGPP) to the C2 hydroxyl of (S)-3-O-geranylgeranylglyceryl phosphate (GGGP). This reaction is the second ether-bond-formation step in the biosynthesis of archaeal membrane lipids.</text>
</comment>
<evidence type="ECO:0000256" key="2">
    <source>
        <dbReference type="ARBA" id="ARBA00022475"/>
    </source>
</evidence>
<dbReference type="InterPro" id="IPR044878">
    <property type="entry name" value="UbiA_sf"/>
</dbReference>
<reference evidence="14" key="4">
    <citation type="submission" date="2016-10" db="EMBL/GenBank/DDBJ databases">
        <authorList>
            <person name="de Groot N.N."/>
        </authorList>
    </citation>
    <scope>NUCLEOTIDE SEQUENCE [LARGE SCALE GENOMIC DNA]</scope>
    <source>
        <strain evidence="14">DSM 16632</strain>
    </source>
</reference>
<keyword evidence="4 12" id="KW-0808">Transferase</keyword>
<keyword evidence="5 12" id="KW-0812">Transmembrane</keyword>
<feature type="transmembrane region" description="Helical" evidence="12">
    <location>
        <begin position="133"/>
        <end position="151"/>
    </location>
</feature>
<comment type="similarity">
    <text evidence="12">Belongs to the UbiA prenyltransferase family. DGGGP synthase subfamily.</text>
</comment>
<evidence type="ECO:0000256" key="7">
    <source>
        <dbReference type="ARBA" id="ARBA00022989"/>
    </source>
</evidence>
<dbReference type="RefSeq" id="WP_067147586.1">
    <property type="nucleotide sequence ID" value="NZ_CP014265.1"/>
</dbReference>
<evidence type="ECO:0000256" key="6">
    <source>
        <dbReference type="ARBA" id="ARBA00022842"/>
    </source>
</evidence>
<feature type="transmembrane region" description="Helical" evidence="12">
    <location>
        <begin position="232"/>
        <end position="250"/>
    </location>
</feature>
<dbReference type="Gene3D" id="1.10.357.140">
    <property type="entry name" value="UbiA prenyltransferase"/>
    <property type="match status" value="1"/>
</dbReference>
<evidence type="ECO:0000256" key="8">
    <source>
        <dbReference type="ARBA" id="ARBA00023098"/>
    </source>
</evidence>
<dbReference type="InterPro" id="IPR050475">
    <property type="entry name" value="Prenyltransferase_related"/>
</dbReference>
<keyword evidence="11 12" id="KW-1208">Phospholipid metabolism</keyword>
<keyword evidence="6 12" id="KW-0460">Magnesium</keyword>
<name>A0A126R0J3_METOL</name>
<accession>A0A126R0J3</accession>
<comment type="subcellular location">
    <subcellularLocation>
        <location evidence="1 12">Cell membrane</location>
        <topology evidence="1 12">Multi-pass membrane protein</topology>
    </subcellularLocation>
</comment>
<keyword evidence="9 12" id="KW-0472">Membrane</keyword>
<dbReference type="InterPro" id="IPR023547">
    <property type="entry name" value="DGGGP_synth"/>
</dbReference>
<feature type="transmembrane region" description="Helical" evidence="12">
    <location>
        <begin position="270"/>
        <end position="287"/>
    </location>
</feature>
<dbReference type="PATRIC" id="fig|294671.3.peg.1394"/>
<evidence type="ECO:0000256" key="11">
    <source>
        <dbReference type="ARBA" id="ARBA00023264"/>
    </source>
</evidence>
<evidence type="ECO:0000256" key="4">
    <source>
        <dbReference type="ARBA" id="ARBA00022679"/>
    </source>
</evidence>
<comment type="catalytic activity">
    <reaction evidence="12">
        <text>sn-3-O-(geranylgeranyl)glycerol 1-phosphate + (2E,6E,10E)-geranylgeranyl diphosphate = 2,3-bis-O-(geranylgeranyl)-sn-glycerol 1-phosphate + diphosphate</text>
        <dbReference type="Rhea" id="RHEA:18109"/>
        <dbReference type="ChEBI" id="CHEBI:33019"/>
        <dbReference type="ChEBI" id="CHEBI:57677"/>
        <dbReference type="ChEBI" id="CHEBI:58756"/>
        <dbReference type="ChEBI" id="CHEBI:58837"/>
        <dbReference type="EC" id="2.5.1.42"/>
    </reaction>
</comment>
<dbReference type="Gene3D" id="1.20.120.1780">
    <property type="entry name" value="UbiA prenyltransferase"/>
    <property type="match status" value="1"/>
</dbReference>
<keyword evidence="3 12" id="KW-0444">Lipid biosynthesis</keyword>
<dbReference type="KEGG" id="mol:YLM1_1336"/>
<evidence type="ECO:0000313" key="16">
    <source>
        <dbReference type="Proteomes" id="UP000183442"/>
    </source>
</evidence>
<dbReference type="Pfam" id="PF01040">
    <property type="entry name" value="UbiA"/>
    <property type="match status" value="1"/>
</dbReference>
<feature type="transmembrane region" description="Helical" evidence="12">
    <location>
        <begin position="157"/>
        <end position="176"/>
    </location>
</feature>
<dbReference type="InterPro" id="IPR000537">
    <property type="entry name" value="UbiA_prenyltransferase"/>
</dbReference>
<dbReference type="AlphaFoldDB" id="A0A126R0J3"/>
<dbReference type="GO" id="GO:0000287">
    <property type="term" value="F:magnesium ion binding"/>
    <property type="evidence" value="ECO:0007669"/>
    <property type="project" value="UniProtKB-UniRule"/>
</dbReference>
<evidence type="ECO:0000256" key="9">
    <source>
        <dbReference type="ARBA" id="ARBA00023136"/>
    </source>
</evidence>
<evidence type="ECO:0000256" key="10">
    <source>
        <dbReference type="ARBA" id="ARBA00023209"/>
    </source>
</evidence>
<evidence type="ECO:0000256" key="3">
    <source>
        <dbReference type="ARBA" id="ARBA00022516"/>
    </source>
</evidence>
<keyword evidence="8 12" id="KW-0443">Lipid metabolism</keyword>
<reference evidence="13 15" key="1">
    <citation type="journal article" date="2016" name="Genome Announc.">
        <title>Draft Genome Sequence of the Rumen Methanogen Methanobrevibacter olleyae YLM1.</title>
        <authorList>
            <person name="Kelly W.J."/>
            <person name="Li D."/>
            <person name="Lambie S.C."/>
            <person name="Cox F."/>
            <person name="Attwood G.T."/>
            <person name="Altermann E."/>
            <person name="Leahy S.C."/>
        </authorList>
    </citation>
    <scope>NUCLEOTIDE SEQUENCE [LARGE SCALE GENOMIC DNA]</scope>
    <source>
        <strain evidence="13 15">YLM1</strain>
    </source>
</reference>
<dbReference type="PANTHER" id="PTHR42723:SF1">
    <property type="entry name" value="CHLOROPHYLL SYNTHASE, CHLOROPLASTIC"/>
    <property type="match status" value="1"/>
</dbReference>
<keyword evidence="2 12" id="KW-1003">Cell membrane</keyword>
<dbReference type="Proteomes" id="UP000066376">
    <property type="component" value="Chromosome"/>
</dbReference>
<gene>
    <name evidence="14" type="ORF">SAMN02910297_00013</name>
    <name evidence="13" type="ORF">YLM1_1336</name>
</gene>
<dbReference type="NCBIfam" id="NF009523">
    <property type="entry name" value="PRK12884.1"/>
    <property type="match status" value="1"/>
</dbReference>
<dbReference type="EMBL" id="FOTL01000001">
    <property type="protein sequence ID" value="SFL14842.1"/>
    <property type="molecule type" value="Genomic_DNA"/>
</dbReference>
<dbReference type="STRING" id="294671.YLM1_1336"/>
<evidence type="ECO:0000256" key="1">
    <source>
        <dbReference type="ARBA" id="ARBA00004651"/>
    </source>
</evidence>
<reference evidence="15" key="2">
    <citation type="submission" date="2016-02" db="EMBL/GenBank/DDBJ databases">
        <title>The draft genome sequence of the rumen methanogen Methanobrevibacter olleyae YLM1.</title>
        <authorList>
            <consortium name="New Zealand Agricultural Greenhouse Gas Research Centre/Pastoral Greenhouse Gas Research Consortium"/>
            <person name="Kelly W.J."/>
            <person name="Li D."/>
            <person name="Lambie S.C."/>
            <person name="Attwood G.T."/>
            <person name="Altermann E."/>
            <person name="Leahy S.C."/>
        </authorList>
    </citation>
    <scope>NUCLEOTIDE SEQUENCE [LARGE SCALE GENOMIC DNA]</scope>
    <source>
        <strain evidence="15">YLM1</strain>
    </source>
</reference>
<dbReference type="HAMAP" id="MF_01286">
    <property type="entry name" value="DGGGP_synth"/>
    <property type="match status" value="1"/>
</dbReference>
<evidence type="ECO:0000313" key="13">
    <source>
        <dbReference type="EMBL" id="AMK15893.1"/>
    </source>
</evidence>
<organism evidence="13 15">
    <name type="scientific">Methanobrevibacter olleyae</name>
    <dbReference type="NCBI Taxonomy" id="294671"/>
    <lineage>
        <taxon>Archaea</taxon>
        <taxon>Methanobacteriati</taxon>
        <taxon>Methanobacteriota</taxon>
        <taxon>Methanomada group</taxon>
        <taxon>Methanobacteria</taxon>
        <taxon>Methanobacteriales</taxon>
        <taxon>Methanobacteriaceae</taxon>
        <taxon>Methanobrevibacter</taxon>
    </lineage>
</organism>
<evidence type="ECO:0000313" key="14">
    <source>
        <dbReference type="EMBL" id="SFL14842.1"/>
    </source>
</evidence>
<dbReference type="OrthoDB" id="11851at2157"/>
<feature type="transmembrane region" description="Helical" evidence="12">
    <location>
        <begin position="7"/>
        <end position="26"/>
    </location>
</feature>
<sequence length="290" mass="32286">MNAYLEIIRPGNAIMAAIAVILMMFVGHYYDLAIILCALIVFVSTGAGNTINDVFDYKIDKINKPNRPIPSGRISLKNARNYSYLLFGIGIILSIIDSYLVNSIWPSVIVIPAVIIMYLYAKNLKVMPLLGNITVAILTGFCFVIAGTVIACATESLNILFISIYLGLFAVFMTLAREIVKDMEDIEGDKLEGARTFPILYGKRIPSFISIILIVATTLICPILYIFKIFNISYMIIMIIPIVIFLYSAYSLKLNPSEETCTKVSKNLKIAMLISFLAFVVGSFNFFNFV</sequence>
<feature type="transmembrane region" description="Helical" evidence="12">
    <location>
        <begin position="104"/>
        <end position="121"/>
    </location>
</feature>